<gene>
    <name evidence="1" type="ORF">C1H46_026131</name>
</gene>
<name>A0A540LP52_MALBA</name>
<dbReference type="PROSITE" id="PS51450">
    <property type="entry name" value="LRR"/>
    <property type="match status" value="1"/>
</dbReference>
<dbReference type="InterPro" id="IPR032675">
    <property type="entry name" value="LRR_dom_sf"/>
</dbReference>
<dbReference type="SUPFAM" id="SSF52058">
    <property type="entry name" value="L domain-like"/>
    <property type="match status" value="1"/>
</dbReference>
<proteinExistence type="predicted"/>
<sequence length="176" mass="19450">MKSLVTLFADGTAIKKVPPSIIRLEKLECLSLSYLKCHLLLPSLRGIRFLTDLQLVNSNLMEVPNNIGSSLPCLVYLFLDNNNFRSLPSLSGLSMLHALKLNGCRNLVEITDLPKSLDILEMDDCSALERMPNFSGMSTSVSLGSPKLIEFPGLDSALNSSLKLHMFTHNNVIDFL</sequence>
<organism evidence="1 2">
    <name type="scientific">Malus baccata</name>
    <name type="common">Siberian crab apple</name>
    <name type="synonym">Pyrus baccata</name>
    <dbReference type="NCBI Taxonomy" id="106549"/>
    <lineage>
        <taxon>Eukaryota</taxon>
        <taxon>Viridiplantae</taxon>
        <taxon>Streptophyta</taxon>
        <taxon>Embryophyta</taxon>
        <taxon>Tracheophyta</taxon>
        <taxon>Spermatophyta</taxon>
        <taxon>Magnoliopsida</taxon>
        <taxon>eudicotyledons</taxon>
        <taxon>Gunneridae</taxon>
        <taxon>Pentapetalae</taxon>
        <taxon>rosids</taxon>
        <taxon>fabids</taxon>
        <taxon>Rosales</taxon>
        <taxon>Rosaceae</taxon>
        <taxon>Amygdaloideae</taxon>
        <taxon>Maleae</taxon>
        <taxon>Malus</taxon>
    </lineage>
</organism>
<dbReference type="InterPro" id="IPR001611">
    <property type="entry name" value="Leu-rich_rpt"/>
</dbReference>
<protein>
    <submittedName>
        <fullName evidence="1">Uncharacterized protein</fullName>
    </submittedName>
</protein>
<dbReference type="Proteomes" id="UP000315295">
    <property type="component" value="Unassembled WGS sequence"/>
</dbReference>
<dbReference type="Gene3D" id="3.80.10.10">
    <property type="entry name" value="Ribonuclease Inhibitor"/>
    <property type="match status" value="1"/>
</dbReference>
<dbReference type="PANTHER" id="PTHR47186">
    <property type="entry name" value="LEUCINE-RICH REPEAT-CONTAINING PROTEIN 57"/>
    <property type="match status" value="1"/>
</dbReference>
<dbReference type="EMBL" id="VIEB01000513">
    <property type="protein sequence ID" value="TQD88250.1"/>
    <property type="molecule type" value="Genomic_DNA"/>
</dbReference>
<dbReference type="PANTHER" id="PTHR47186:SF61">
    <property type="entry name" value="LEUCINE-RICH REPEAT-CONTAINING PROTEIN 57-RELATED"/>
    <property type="match status" value="1"/>
</dbReference>
<evidence type="ECO:0000313" key="1">
    <source>
        <dbReference type="EMBL" id="TQD88250.1"/>
    </source>
</evidence>
<dbReference type="AlphaFoldDB" id="A0A540LP52"/>
<keyword evidence="2" id="KW-1185">Reference proteome</keyword>
<accession>A0A540LP52</accession>
<comment type="caution">
    <text evidence="1">The sequence shown here is derived from an EMBL/GenBank/DDBJ whole genome shotgun (WGS) entry which is preliminary data.</text>
</comment>
<evidence type="ECO:0000313" key="2">
    <source>
        <dbReference type="Proteomes" id="UP000315295"/>
    </source>
</evidence>
<reference evidence="1 2" key="1">
    <citation type="journal article" date="2019" name="G3 (Bethesda)">
        <title>Sequencing of a Wild Apple (Malus baccata) Genome Unravels the Differences Between Cultivated and Wild Apple Species Regarding Disease Resistance and Cold Tolerance.</title>
        <authorList>
            <person name="Chen X."/>
        </authorList>
    </citation>
    <scope>NUCLEOTIDE SEQUENCE [LARGE SCALE GENOMIC DNA]</scope>
    <source>
        <strain evidence="2">cv. Shandingzi</strain>
        <tissue evidence="1">Leaves</tissue>
    </source>
</reference>